<sequence length="173" mass="19182">MRIRHRLSPSASRLPMAVLLCVLPLTAWALPSPQGEVILTVTGNIAHTNVGDEAHFDFAMLTSLPAKVIETHTPWTDGPNVFEGPLARALLEAVGADSESVRVRALNDFAADIPVANFHDYDVILALTRNGEPMPIRDYGPIFVLYPFDDHPELHNETIRFRSVWQVVNIHAD</sequence>
<evidence type="ECO:0000313" key="4">
    <source>
        <dbReference type="Proteomes" id="UP001251374"/>
    </source>
</evidence>
<dbReference type="InterPro" id="IPR036374">
    <property type="entry name" value="OxRdtase_Mopterin-bd_sf"/>
</dbReference>
<name>A0ABU1HCS8_9GAMM</name>
<keyword evidence="1" id="KW-0732">Signal</keyword>
<comment type="caution">
    <text evidence="3">The sequence shown here is derived from an EMBL/GenBank/DDBJ whole genome shotgun (WGS) entry which is preliminary data.</text>
</comment>
<feature type="signal peptide" evidence="1">
    <location>
        <begin position="1"/>
        <end position="29"/>
    </location>
</feature>
<protein>
    <submittedName>
        <fullName evidence="3">Oxidoreductase</fullName>
    </submittedName>
</protein>
<evidence type="ECO:0000313" key="3">
    <source>
        <dbReference type="EMBL" id="MDR5905097.1"/>
    </source>
</evidence>
<dbReference type="Proteomes" id="UP001251374">
    <property type="component" value="Unassembled WGS sequence"/>
</dbReference>
<dbReference type="InterPro" id="IPR000572">
    <property type="entry name" value="OxRdtase_Mopterin-bd_dom"/>
</dbReference>
<dbReference type="EMBL" id="JARWAM010000004">
    <property type="protein sequence ID" value="MDR5905097.1"/>
    <property type="molecule type" value="Genomic_DNA"/>
</dbReference>
<organism evidence="3 4">
    <name type="scientific">Franzmannia qiaohouensis</name>
    <dbReference type="NCBI Taxonomy" id="1329370"/>
    <lineage>
        <taxon>Bacteria</taxon>
        <taxon>Pseudomonadati</taxon>
        <taxon>Pseudomonadota</taxon>
        <taxon>Gammaproteobacteria</taxon>
        <taxon>Oceanospirillales</taxon>
        <taxon>Halomonadaceae</taxon>
        <taxon>Franzmannia</taxon>
    </lineage>
</organism>
<evidence type="ECO:0000256" key="1">
    <source>
        <dbReference type="SAM" id="SignalP"/>
    </source>
</evidence>
<dbReference type="Gene3D" id="3.90.420.10">
    <property type="entry name" value="Oxidoreductase, molybdopterin-binding domain"/>
    <property type="match status" value="1"/>
</dbReference>
<dbReference type="RefSeq" id="WP_309719060.1">
    <property type="nucleotide sequence ID" value="NZ_JARWAM010000004.1"/>
</dbReference>
<feature type="chain" id="PRO_5046197737" evidence="1">
    <location>
        <begin position="30"/>
        <end position="173"/>
    </location>
</feature>
<gene>
    <name evidence="3" type="ORF">QC821_07425</name>
</gene>
<evidence type="ECO:0000259" key="2">
    <source>
        <dbReference type="Pfam" id="PF00174"/>
    </source>
</evidence>
<proteinExistence type="predicted"/>
<dbReference type="SUPFAM" id="SSF56524">
    <property type="entry name" value="Oxidoreductase molybdopterin-binding domain"/>
    <property type="match status" value="1"/>
</dbReference>
<reference evidence="3 4" key="1">
    <citation type="submission" date="2023-04" db="EMBL/GenBank/DDBJ databases">
        <title>A long-awaited taxogenomic arrangement of the family Halomonadaceae.</title>
        <authorList>
            <person name="De La Haba R."/>
            <person name="Chuvochina M."/>
            <person name="Wittouck S."/>
            <person name="Arahal D.R."/>
            <person name="Sanchez-Porro C."/>
            <person name="Hugenholtz P."/>
            <person name="Ventosa A."/>
        </authorList>
    </citation>
    <scope>NUCLEOTIDE SEQUENCE [LARGE SCALE GENOMIC DNA]</scope>
    <source>
        <strain evidence="3 4">DSM 26770</strain>
    </source>
</reference>
<feature type="domain" description="Oxidoreductase molybdopterin-binding" evidence="2">
    <location>
        <begin position="79"/>
        <end position="142"/>
    </location>
</feature>
<dbReference type="Pfam" id="PF00174">
    <property type="entry name" value="Oxidored_molyb"/>
    <property type="match status" value="1"/>
</dbReference>
<keyword evidence="4" id="KW-1185">Reference proteome</keyword>
<accession>A0ABU1HCS8</accession>